<keyword evidence="2" id="KW-0805">Transcription regulation</keyword>
<keyword evidence="3" id="KW-0238">DNA-binding</keyword>
<dbReference type="Gene3D" id="1.10.10.10">
    <property type="entry name" value="Winged helix-like DNA-binding domain superfamily/Winged helix DNA-binding domain"/>
    <property type="match status" value="1"/>
</dbReference>
<dbReference type="RefSeq" id="WP_126618449.1">
    <property type="nucleotide sequence ID" value="NZ_JBHUCY010000019.1"/>
</dbReference>
<dbReference type="SUPFAM" id="SSF46785">
    <property type="entry name" value="Winged helix' DNA-binding domain"/>
    <property type="match status" value="1"/>
</dbReference>
<dbReference type="InterPro" id="IPR036390">
    <property type="entry name" value="WH_DNA-bd_sf"/>
</dbReference>
<dbReference type="Pfam" id="PF00126">
    <property type="entry name" value="HTH_1"/>
    <property type="match status" value="1"/>
</dbReference>
<accession>A0A431VD85</accession>
<dbReference type="SUPFAM" id="SSF53850">
    <property type="entry name" value="Periplasmic binding protein-like II"/>
    <property type="match status" value="1"/>
</dbReference>
<dbReference type="InterPro" id="IPR050176">
    <property type="entry name" value="LTTR"/>
</dbReference>
<dbReference type="InterPro" id="IPR000847">
    <property type="entry name" value="LysR_HTH_N"/>
</dbReference>
<dbReference type="OrthoDB" id="7333438at2"/>
<keyword evidence="4" id="KW-0804">Transcription</keyword>
<comment type="caution">
    <text evidence="6">The sequence shown here is derived from an EMBL/GenBank/DDBJ whole genome shotgun (WGS) entry which is preliminary data.</text>
</comment>
<protein>
    <submittedName>
        <fullName evidence="6">LysR family transcriptional regulator</fullName>
    </submittedName>
</protein>
<dbReference type="PRINTS" id="PR00039">
    <property type="entry name" value="HTHLYSR"/>
</dbReference>
<proteinExistence type="inferred from homology"/>
<feature type="domain" description="HTH lysR-type" evidence="5">
    <location>
        <begin position="4"/>
        <end position="61"/>
    </location>
</feature>
<comment type="similarity">
    <text evidence="1">Belongs to the LysR transcriptional regulatory family.</text>
</comment>
<dbReference type="Proteomes" id="UP000277007">
    <property type="component" value="Unassembled WGS sequence"/>
</dbReference>
<organism evidence="6 7">
    <name type="scientific">Azospirillum griseum</name>
    <dbReference type="NCBI Taxonomy" id="2496639"/>
    <lineage>
        <taxon>Bacteria</taxon>
        <taxon>Pseudomonadati</taxon>
        <taxon>Pseudomonadota</taxon>
        <taxon>Alphaproteobacteria</taxon>
        <taxon>Rhodospirillales</taxon>
        <taxon>Azospirillaceae</taxon>
        <taxon>Azospirillum</taxon>
    </lineage>
</organism>
<sequence length="327" mass="35818">MNSVSWDDMHLLLRVAQAGGFSSAASDLRVDQSTISRRIARLEDTAGTALFRRTNRGVEPTPAARRLMVSAERMQEISRQFGERLNAGRDAPVTVDMAPDIAIDLIEPLLSRVPDGPMACVRRALPDLVLPTIHPMISGEGGEADLTLHWAVSGRAQAQRGDATSCRVARIPWAVCYADSFLERGGTMPQRWDTIPEQPLVLWTCGKRAGGCDYTEAFKPWRILVAHATERENASSLQSLIRKLRLGIGLGVLPTYAIAMNDDLRVLPVAQPVMSLDLCLSVTNTAWQKGTVRQAYTGLQQAFASFNCDYGVLPDLYGNLDDDGLRA</sequence>
<evidence type="ECO:0000313" key="6">
    <source>
        <dbReference type="EMBL" id="RTR17081.1"/>
    </source>
</evidence>
<evidence type="ECO:0000313" key="7">
    <source>
        <dbReference type="Proteomes" id="UP000277007"/>
    </source>
</evidence>
<dbReference type="PANTHER" id="PTHR30579:SF3">
    <property type="entry name" value="TRANSCRIPTIONAL REGULATORY PROTEIN"/>
    <property type="match status" value="1"/>
</dbReference>
<reference evidence="6 7" key="1">
    <citation type="submission" date="2018-12" db="EMBL/GenBank/DDBJ databases">
        <authorList>
            <person name="Yang Y."/>
        </authorList>
    </citation>
    <scope>NUCLEOTIDE SEQUENCE [LARGE SCALE GENOMIC DNA]</scope>
    <source>
        <strain evidence="6 7">L-25-5w-1</strain>
    </source>
</reference>
<dbReference type="EMBL" id="RXMA01000021">
    <property type="protein sequence ID" value="RTR17081.1"/>
    <property type="molecule type" value="Genomic_DNA"/>
</dbReference>
<name>A0A431VD85_9PROT</name>
<dbReference type="GO" id="GO:0003677">
    <property type="term" value="F:DNA binding"/>
    <property type="evidence" value="ECO:0007669"/>
    <property type="project" value="UniProtKB-KW"/>
</dbReference>
<dbReference type="PROSITE" id="PS50931">
    <property type="entry name" value="HTH_LYSR"/>
    <property type="match status" value="1"/>
</dbReference>
<evidence type="ECO:0000256" key="3">
    <source>
        <dbReference type="ARBA" id="ARBA00023125"/>
    </source>
</evidence>
<dbReference type="InterPro" id="IPR036388">
    <property type="entry name" value="WH-like_DNA-bd_sf"/>
</dbReference>
<keyword evidence="7" id="KW-1185">Reference proteome</keyword>
<dbReference type="AlphaFoldDB" id="A0A431VD85"/>
<evidence type="ECO:0000259" key="5">
    <source>
        <dbReference type="PROSITE" id="PS50931"/>
    </source>
</evidence>
<evidence type="ECO:0000256" key="2">
    <source>
        <dbReference type="ARBA" id="ARBA00023015"/>
    </source>
</evidence>
<evidence type="ECO:0000256" key="1">
    <source>
        <dbReference type="ARBA" id="ARBA00009437"/>
    </source>
</evidence>
<dbReference type="PANTHER" id="PTHR30579">
    <property type="entry name" value="TRANSCRIPTIONAL REGULATOR"/>
    <property type="match status" value="1"/>
</dbReference>
<gene>
    <name evidence="6" type="ORF">EJ903_19155</name>
</gene>
<evidence type="ECO:0000256" key="4">
    <source>
        <dbReference type="ARBA" id="ARBA00023163"/>
    </source>
</evidence>
<dbReference type="GO" id="GO:0003700">
    <property type="term" value="F:DNA-binding transcription factor activity"/>
    <property type="evidence" value="ECO:0007669"/>
    <property type="project" value="InterPro"/>
</dbReference>